<accession>A0A9P4M634</accession>
<dbReference type="SUPFAM" id="SSF51905">
    <property type="entry name" value="FAD/NAD(P)-binding domain"/>
    <property type="match status" value="1"/>
</dbReference>
<dbReference type="Pfam" id="PF05199">
    <property type="entry name" value="GMC_oxred_C"/>
    <property type="match status" value="1"/>
</dbReference>
<dbReference type="InterPro" id="IPR012132">
    <property type="entry name" value="GMC_OxRdtase"/>
</dbReference>
<reference evidence="8" key="1">
    <citation type="journal article" date="2020" name="Stud. Mycol.">
        <title>101 Dothideomycetes genomes: a test case for predicting lifestyles and emergence of pathogens.</title>
        <authorList>
            <person name="Haridas S."/>
            <person name="Albert R."/>
            <person name="Binder M."/>
            <person name="Bloem J."/>
            <person name="Labutti K."/>
            <person name="Salamov A."/>
            <person name="Andreopoulos B."/>
            <person name="Baker S."/>
            <person name="Barry K."/>
            <person name="Bills G."/>
            <person name="Bluhm B."/>
            <person name="Cannon C."/>
            <person name="Castanera R."/>
            <person name="Culley D."/>
            <person name="Daum C."/>
            <person name="Ezra D."/>
            <person name="Gonzalez J."/>
            <person name="Henrissat B."/>
            <person name="Kuo A."/>
            <person name="Liang C."/>
            <person name="Lipzen A."/>
            <person name="Lutzoni F."/>
            <person name="Magnuson J."/>
            <person name="Mondo S."/>
            <person name="Nolan M."/>
            <person name="Ohm R."/>
            <person name="Pangilinan J."/>
            <person name="Park H.-J."/>
            <person name="Ramirez L."/>
            <person name="Alfaro M."/>
            <person name="Sun H."/>
            <person name="Tritt A."/>
            <person name="Yoshinaga Y."/>
            <person name="Zwiers L.-H."/>
            <person name="Turgeon B."/>
            <person name="Goodwin S."/>
            <person name="Spatafora J."/>
            <person name="Crous P."/>
            <person name="Grigoriev I."/>
        </authorList>
    </citation>
    <scope>NUCLEOTIDE SEQUENCE</scope>
    <source>
        <strain evidence="8">CBS 133067</strain>
    </source>
</reference>
<gene>
    <name evidence="8" type="ORF">NA57DRAFT_58988</name>
</gene>
<feature type="binding site" evidence="3">
    <location>
        <position position="250"/>
    </location>
    <ligand>
        <name>FAD</name>
        <dbReference type="ChEBI" id="CHEBI:57692"/>
    </ligand>
</feature>
<dbReference type="GO" id="GO:0050660">
    <property type="term" value="F:flavin adenine dinucleotide binding"/>
    <property type="evidence" value="ECO:0007669"/>
    <property type="project" value="InterPro"/>
</dbReference>
<feature type="active site" description="Proton acceptor" evidence="2">
    <location>
        <position position="584"/>
    </location>
</feature>
<protein>
    <submittedName>
        <fullName evidence="8">Alcohol oxidase</fullName>
    </submittedName>
</protein>
<dbReference type="Gene3D" id="3.30.560.10">
    <property type="entry name" value="Glucose Oxidase, domain 3"/>
    <property type="match status" value="1"/>
</dbReference>
<dbReference type="OrthoDB" id="269227at2759"/>
<dbReference type="InterPro" id="IPR007867">
    <property type="entry name" value="GMC_OxRtase_C"/>
</dbReference>
<dbReference type="GO" id="GO:0016614">
    <property type="term" value="F:oxidoreductase activity, acting on CH-OH group of donors"/>
    <property type="evidence" value="ECO:0007669"/>
    <property type="project" value="InterPro"/>
</dbReference>
<dbReference type="PANTHER" id="PTHR11552:SF115">
    <property type="entry name" value="DEHYDROGENASE XPTC-RELATED"/>
    <property type="match status" value="1"/>
</dbReference>
<proteinExistence type="inferred from homology"/>
<keyword evidence="9" id="KW-1185">Reference proteome</keyword>
<evidence type="ECO:0000313" key="8">
    <source>
        <dbReference type="EMBL" id="KAF2095922.1"/>
    </source>
</evidence>
<evidence type="ECO:0000256" key="4">
    <source>
        <dbReference type="RuleBase" id="RU003968"/>
    </source>
</evidence>
<keyword evidence="4" id="KW-0285">Flavoprotein</keyword>
<comment type="similarity">
    <text evidence="1 4">Belongs to the GMC oxidoreductase family.</text>
</comment>
<feature type="binding site" evidence="3">
    <location>
        <position position="109"/>
    </location>
    <ligand>
        <name>FAD</name>
        <dbReference type="ChEBI" id="CHEBI:57692"/>
    </ligand>
</feature>
<dbReference type="Pfam" id="PF00732">
    <property type="entry name" value="GMC_oxred_N"/>
    <property type="match status" value="1"/>
</dbReference>
<dbReference type="PROSITE" id="PS00623">
    <property type="entry name" value="GMC_OXRED_1"/>
    <property type="match status" value="1"/>
</dbReference>
<evidence type="ECO:0000259" key="6">
    <source>
        <dbReference type="PROSITE" id="PS00623"/>
    </source>
</evidence>
<organism evidence="8 9">
    <name type="scientific">Rhizodiscina lignyota</name>
    <dbReference type="NCBI Taxonomy" id="1504668"/>
    <lineage>
        <taxon>Eukaryota</taxon>
        <taxon>Fungi</taxon>
        <taxon>Dikarya</taxon>
        <taxon>Ascomycota</taxon>
        <taxon>Pezizomycotina</taxon>
        <taxon>Dothideomycetes</taxon>
        <taxon>Pleosporomycetidae</taxon>
        <taxon>Aulographales</taxon>
        <taxon>Rhizodiscinaceae</taxon>
        <taxon>Rhizodiscina</taxon>
    </lineage>
</organism>
<dbReference type="InterPro" id="IPR000172">
    <property type="entry name" value="GMC_OxRdtase_N"/>
</dbReference>
<comment type="caution">
    <text evidence="8">The sequence shown here is derived from an EMBL/GenBank/DDBJ whole genome shotgun (WGS) entry which is preliminary data.</text>
</comment>
<feature type="active site" description="Proton donor" evidence="2">
    <location>
        <position position="541"/>
    </location>
</feature>
<dbReference type="AlphaFoldDB" id="A0A9P4M634"/>
<evidence type="ECO:0000313" key="9">
    <source>
        <dbReference type="Proteomes" id="UP000799772"/>
    </source>
</evidence>
<evidence type="ECO:0000256" key="1">
    <source>
        <dbReference type="ARBA" id="ARBA00010790"/>
    </source>
</evidence>
<feature type="chain" id="PRO_5040234585" evidence="5">
    <location>
        <begin position="21"/>
        <end position="605"/>
    </location>
</feature>
<evidence type="ECO:0000259" key="7">
    <source>
        <dbReference type="PROSITE" id="PS00624"/>
    </source>
</evidence>
<dbReference type="PROSITE" id="PS00624">
    <property type="entry name" value="GMC_OXRED_2"/>
    <property type="match status" value="1"/>
</dbReference>
<dbReference type="InterPro" id="IPR036188">
    <property type="entry name" value="FAD/NAD-bd_sf"/>
</dbReference>
<dbReference type="GO" id="GO:0044550">
    <property type="term" value="P:secondary metabolite biosynthetic process"/>
    <property type="evidence" value="ECO:0007669"/>
    <property type="project" value="TreeGrafter"/>
</dbReference>
<dbReference type="PIRSF" id="PIRSF000137">
    <property type="entry name" value="Alcohol_oxidase"/>
    <property type="match status" value="1"/>
</dbReference>
<evidence type="ECO:0000256" key="2">
    <source>
        <dbReference type="PIRSR" id="PIRSR000137-1"/>
    </source>
</evidence>
<feature type="domain" description="Glucose-methanol-choline oxidoreductase N-terminal" evidence="6">
    <location>
        <begin position="107"/>
        <end position="130"/>
    </location>
</feature>
<comment type="cofactor">
    <cofactor evidence="3">
        <name>FAD</name>
        <dbReference type="ChEBI" id="CHEBI:57692"/>
    </cofactor>
</comment>
<dbReference type="Gene3D" id="3.50.50.60">
    <property type="entry name" value="FAD/NAD(P)-binding domain"/>
    <property type="match status" value="1"/>
</dbReference>
<feature type="signal peptide" evidence="5">
    <location>
        <begin position="1"/>
        <end position="20"/>
    </location>
</feature>
<feature type="domain" description="Glucose-methanol-choline oxidoreductase N-terminal" evidence="7">
    <location>
        <begin position="285"/>
        <end position="299"/>
    </location>
</feature>
<name>A0A9P4M634_9PEZI</name>
<keyword evidence="3 4" id="KW-0274">FAD</keyword>
<evidence type="ECO:0000256" key="3">
    <source>
        <dbReference type="PIRSR" id="PIRSR000137-2"/>
    </source>
</evidence>
<dbReference type="SUPFAM" id="SSF54373">
    <property type="entry name" value="FAD-linked reductases, C-terminal domain"/>
    <property type="match status" value="1"/>
</dbReference>
<sequence length="605" mass="65054">MRSSWSVLALAFAAAGLVSAKACQSSTEYDFVIVGGGTAGLALAARLSNGLSNDCILVVEAGPAQPDNQGINVPGRKGSTLGGPLDWNFTTVPQPNLLDRVIGADRGKVLGGSSALNLMTWDRGSTPDYDAWQALGNAGWNWKNFIAAMLKVENFQNTKEDETEYGGKGVGQGGPIQTLINRIIPAQQQGFIPALQSLGIPHNLNSLDGNPIGVMYQPSNLRASNYTRSYAPEYLLLAGSNLHVMVNSTVSKITTKKSGKSIVATGVMINGTQIKANKEVILSAGAFSSPQLLELSGIGQPAVLSAAGIATVLNLTGVGENLQDHIRVQNSYKLKDNYTSFDELRTNATYAAQQLALWEQDKVSEYDYTGSGYMYATWKQALGGNDSYIISLAKQSAEPGNVIDQRKLQYYTNSSLGNQVPEVEVIFSDGYTGVKGPPPVGSPDYDSHFFTLISIIMHPFSRGSVHVNSTSPAGKPVIDPKYLSKSYDVEAITQATKFSRKIAETPALRYTWQEEYEPGMAVQTDAQWEEFARNTTLSIYHPLGTCAMLPKSDGGVVDPNLLVYGTSNLRIVDSSVIPIQPSAHLQTMVYGIAELAAARIVEQYS</sequence>
<evidence type="ECO:0000256" key="5">
    <source>
        <dbReference type="SAM" id="SignalP"/>
    </source>
</evidence>
<dbReference type="EMBL" id="ML978130">
    <property type="protein sequence ID" value="KAF2095922.1"/>
    <property type="molecule type" value="Genomic_DNA"/>
</dbReference>
<keyword evidence="5" id="KW-0732">Signal</keyword>
<dbReference type="PANTHER" id="PTHR11552">
    <property type="entry name" value="GLUCOSE-METHANOL-CHOLINE GMC OXIDOREDUCTASE"/>
    <property type="match status" value="1"/>
</dbReference>
<dbReference type="Proteomes" id="UP000799772">
    <property type="component" value="Unassembled WGS sequence"/>
</dbReference>